<organism evidence="2 3">
    <name type="scientific">Azorhizophilus paspali</name>
    <name type="common">Azotobacter paspali</name>
    <dbReference type="NCBI Taxonomy" id="69963"/>
    <lineage>
        <taxon>Bacteria</taxon>
        <taxon>Pseudomonadati</taxon>
        <taxon>Pseudomonadota</taxon>
        <taxon>Gammaproteobacteria</taxon>
        <taxon>Pseudomonadales</taxon>
        <taxon>Pseudomonadaceae</taxon>
        <taxon>Azorhizophilus</taxon>
    </lineage>
</organism>
<keyword evidence="3" id="KW-1185">Reference proteome</keyword>
<dbReference type="EMBL" id="JBHLSS010000052">
    <property type="protein sequence ID" value="MFC0709846.1"/>
    <property type="molecule type" value="Genomic_DNA"/>
</dbReference>
<evidence type="ECO:0000256" key="1">
    <source>
        <dbReference type="SAM" id="Phobius"/>
    </source>
</evidence>
<sequence length="80" mass="9184">MGLFRLLFWILVIIAVIWLWRRLTRPAAPPVDKSGPDAPKPMVRCAHCGIHLPREEALAEGSRWYCSQAHLTQGPRRGRR</sequence>
<proteinExistence type="predicted"/>
<dbReference type="NCBIfam" id="NF041023">
    <property type="entry name" value="PP0621_fam"/>
    <property type="match status" value="1"/>
</dbReference>
<dbReference type="Proteomes" id="UP001589891">
    <property type="component" value="Unassembled WGS sequence"/>
</dbReference>
<feature type="transmembrane region" description="Helical" evidence="1">
    <location>
        <begin position="6"/>
        <end position="23"/>
    </location>
</feature>
<name>A0ABV6SK13_AZOPA</name>
<accession>A0ABV6SK13</accession>
<comment type="caution">
    <text evidence="2">The sequence shown here is derived from an EMBL/GenBank/DDBJ whole genome shotgun (WGS) entry which is preliminary data.</text>
</comment>
<keyword evidence="1" id="KW-0812">Transmembrane</keyword>
<dbReference type="InterPro" id="IPR049708">
    <property type="entry name" value="PP0621-like"/>
</dbReference>
<keyword evidence="1" id="KW-1133">Transmembrane helix</keyword>
<reference evidence="2 3" key="1">
    <citation type="submission" date="2024-09" db="EMBL/GenBank/DDBJ databases">
        <authorList>
            <person name="Sun Q."/>
            <person name="Mori K."/>
        </authorList>
    </citation>
    <scope>NUCLEOTIDE SEQUENCE [LARGE SCALE GENOMIC DNA]</scope>
    <source>
        <strain evidence="2 3">NCAIM B.01794</strain>
    </source>
</reference>
<dbReference type="RefSeq" id="WP_376945243.1">
    <property type="nucleotide sequence ID" value="NZ_CP171449.1"/>
</dbReference>
<gene>
    <name evidence="2" type="ORF">ACFFGX_09680</name>
</gene>
<evidence type="ECO:0000313" key="3">
    <source>
        <dbReference type="Proteomes" id="UP001589891"/>
    </source>
</evidence>
<protein>
    <submittedName>
        <fullName evidence="2">PP0621 family protein</fullName>
    </submittedName>
</protein>
<keyword evidence="1" id="KW-0472">Membrane</keyword>
<evidence type="ECO:0000313" key="2">
    <source>
        <dbReference type="EMBL" id="MFC0709846.1"/>
    </source>
</evidence>